<dbReference type="AlphaFoldDB" id="A0A1D7TIW0"/>
<dbReference type="InterPro" id="IPR001387">
    <property type="entry name" value="Cro/C1-type_HTH"/>
</dbReference>
<protein>
    <submittedName>
        <fullName evidence="2">HTH-type transcriptional regulator</fullName>
    </submittedName>
</protein>
<name>A0A1D7TIW0_9BACT</name>
<dbReference type="CDD" id="cd00093">
    <property type="entry name" value="HTH_XRE"/>
    <property type="match status" value="1"/>
</dbReference>
<evidence type="ECO:0000313" key="3">
    <source>
        <dbReference type="Proteomes" id="UP000094609"/>
    </source>
</evidence>
<dbReference type="InterPro" id="IPR010982">
    <property type="entry name" value="Lambda_DNA-bd_dom_sf"/>
</dbReference>
<proteinExistence type="predicted"/>
<gene>
    <name evidence="2" type="ORF">SHALO_1184</name>
</gene>
<dbReference type="GO" id="GO:0003677">
    <property type="term" value="F:DNA binding"/>
    <property type="evidence" value="ECO:0007669"/>
    <property type="project" value="InterPro"/>
</dbReference>
<evidence type="ECO:0000259" key="1">
    <source>
        <dbReference type="PROSITE" id="PS50943"/>
    </source>
</evidence>
<evidence type="ECO:0000313" key="2">
    <source>
        <dbReference type="EMBL" id="AOO64962.1"/>
    </source>
</evidence>
<sequence>MDLKEFGAHMAQLRKEKKVSQEQLSRDLSISRATISSLENGTSSDVGIKKILQILDYLGYELTCKEKSPFPTFEELRDER</sequence>
<dbReference type="Gene3D" id="1.10.260.40">
    <property type="entry name" value="lambda repressor-like DNA-binding domains"/>
    <property type="match status" value="1"/>
</dbReference>
<dbReference type="EMBL" id="CP017111">
    <property type="protein sequence ID" value="AOO64962.1"/>
    <property type="molecule type" value="Genomic_DNA"/>
</dbReference>
<dbReference type="SMART" id="SM00530">
    <property type="entry name" value="HTH_XRE"/>
    <property type="match status" value="1"/>
</dbReference>
<accession>A0A1D7TIW0</accession>
<dbReference type="RefSeq" id="WP_069477788.1">
    <property type="nucleotide sequence ID" value="NZ_CP017111.1"/>
</dbReference>
<dbReference type="KEGG" id="shal:SHALO_1184"/>
<feature type="domain" description="HTH cro/C1-type" evidence="1">
    <location>
        <begin position="10"/>
        <end position="62"/>
    </location>
</feature>
<dbReference type="PATRIC" id="fig|1193502.14.peg.1202"/>
<keyword evidence="3" id="KW-1185">Reference proteome</keyword>
<dbReference type="Pfam" id="PF01381">
    <property type="entry name" value="HTH_3"/>
    <property type="match status" value="1"/>
</dbReference>
<organism evidence="2 3">
    <name type="scientific">Sulfurospirillum halorespirans DSM 13726</name>
    <dbReference type="NCBI Taxonomy" id="1193502"/>
    <lineage>
        <taxon>Bacteria</taxon>
        <taxon>Pseudomonadati</taxon>
        <taxon>Campylobacterota</taxon>
        <taxon>Epsilonproteobacteria</taxon>
        <taxon>Campylobacterales</taxon>
        <taxon>Sulfurospirillaceae</taxon>
        <taxon>Sulfurospirillum</taxon>
    </lineage>
</organism>
<dbReference type="PROSITE" id="PS50943">
    <property type="entry name" value="HTH_CROC1"/>
    <property type="match status" value="1"/>
</dbReference>
<dbReference type="Proteomes" id="UP000094609">
    <property type="component" value="Chromosome"/>
</dbReference>
<dbReference type="SUPFAM" id="SSF47413">
    <property type="entry name" value="lambda repressor-like DNA-binding domains"/>
    <property type="match status" value="1"/>
</dbReference>
<dbReference type="STRING" id="1193502.SHALO_1184"/>
<reference evidence="3" key="1">
    <citation type="submission" date="2016-08" db="EMBL/GenBank/DDBJ databases">
        <title>Complete genome sequence of the organohalide-respiring Epsilonproteobacterium Sulfurospirillum halorespirans.</title>
        <authorList>
            <person name="Goris T."/>
            <person name="Zimmermann J."/>
            <person name="Schenz B."/>
            <person name="Lemos M."/>
            <person name="Hackermueller J."/>
            <person name="Diekert G."/>
        </authorList>
    </citation>
    <scope>NUCLEOTIDE SEQUENCE [LARGE SCALE GENOMIC DNA]</scope>
    <source>
        <strain>DSM 13726</strain>
        <strain evidence="3">PCE-M2</strain>
    </source>
</reference>